<dbReference type="Proteomes" id="UP000176682">
    <property type="component" value="Unassembled WGS sequence"/>
</dbReference>
<gene>
    <name evidence="3" type="ORF">A2368_01565</name>
</gene>
<proteinExistence type="predicted"/>
<comment type="caution">
    <text evidence="3">The sequence shown here is derived from an EMBL/GenBank/DDBJ whole genome shotgun (WGS) entry which is preliminary data.</text>
</comment>
<keyword evidence="1" id="KW-0812">Transmembrane</keyword>
<accession>A0A1F5FFW6</accession>
<feature type="transmembrane region" description="Helical" evidence="1">
    <location>
        <begin position="47"/>
        <end position="71"/>
    </location>
</feature>
<organism evidence="3 4">
    <name type="scientific">Candidatus Collierbacteria bacterium RIFOXYB1_FULL_49_13</name>
    <dbReference type="NCBI Taxonomy" id="1817728"/>
    <lineage>
        <taxon>Bacteria</taxon>
        <taxon>Candidatus Collieribacteriota</taxon>
    </lineage>
</organism>
<name>A0A1F5FFW6_9BACT</name>
<feature type="signal peptide" evidence="2">
    <location>
        <begin position="1"/>
        <end position="19"/>
    </location>
</feature>
<evidence type="ECO:0000313" key="3">
    <source>
        <dbReference type="EMBL" id="OGD78442.1"/>
    </source>
</evidence>
<evidence type="ECO:0000256" key="2">
    <source>
        <dbReference type="SAM" id="SignalP"/>
    </source>
</evidence>
<dbReference type="EMBL" id="MFAM01000046">
    <property type="protein sequence ID" value="OGD78442.1"/>
    <property type="molecule type" value="Genomic_DNA"/>
</dbReference>
<feature type="transmembrane region" description="Helical" evidence="1">
    <location>
        <begin position="83"/>
        <end position="104"/>
    </location>
</feature>
<protein>
    <submittedName>
        <fullName evidence="3">Uncharacterized protein</fullName>
    </submittedName>
</protein>
<evidence type="ECO:0000256" key="1">
    <source>
        <dbReference type="SAM" id="Phobius"/>
    </source>
</evidence>
<dbReference type="Pfam" id="PF18895">
    <property type="entry name" value="T4SS_pilin"/>
    <property type="match status" value="1"/>
</dbReference>
<keyword evidence="1" id="KW-0472">Membrane</keyword>
<evidence type="ECO:0000313" key="4">
    <source>
        <dbReference type="Proteomes" id="UP000176682"/>
    </source>
</evidence>
<reference evidence="3 4" key="1">
    <citation type="journal article" date="2016" name="Nat. Commun.">
        <title>Thousands of microbial genomes shed light on interconnected biogeochemical processes in an aquifer system.</title>
        <authorList>
            <person name="Anantharaman K."/>
            <person name="Brown C.T."/>
            <person name="Hug L.A."/>
            <person name="Sharon I."/>
            <person name="Castelle C.J."/>
            <person name="Probst A.J."/>
            <person name="Thomas B.C."/>
            <person name="Singh A."/>
            <person name="Wilkins M.J."/>
            <person name="Karaoz U."/>
            <person name="Brodie E.L."/>
            <person name="Williams K.H."/>
            <person name="Hubbard S.S."/>
            <person name="Banfield J.F."/>
        </authorList>
    </citation>
    <scope>NUCLEOTIDE SEQUENCE [LARGE SCALE GENOMIC DNA]</scope>
</reference>
<keyword evidence="1" id="KW-1133">Transmembrane helix</keyword>
<dbReference type="InterPro" id="IPR043993">
    <property type="entry name" value="T4SS_pilin"/>
</dbReference>
<dbReference type="AlphaFoldDB" id="A0A1F5FFW6"/>
<keyword evidence="2" id="KW-0732">Signal</keyword>
<feature type="chain" id="PRO_5009518562" evidence="2">
    <location>
        <begin position="20"/>
        <end position="116"/>
    </location>
</feature>
<sequence length="116" mass="12217">MVIILALLFLLLSSTPAHAAVWGAECQQQGAATLLGIKCVLTNVIQWLAPLILLAAVFMVILGGLRFVLAGNDPKKFAAGKQTLTYAIVGIIGLGLAWILLVIIEQLTGAPVTQIK</sequence>